<dbReference type="Proteomes" id="UP000188967">
    <property type="component" value="Unassembled WGS sequence"/>
</dbReference>
<accession>A0A1L7AUP1</accession>
<proteinExistence type="predicted"/>
<evidence type="ECO:0000313" key="2">
    <source>
        <dbReference type="EMBL" id="ONG32432.1"/>
    </source>
</evidence>
<sequence length="72" mass="8106">MPGDSDDWQFDQNGEPDTAVCFAQGKDSLLSFSSPEREVFHSVGLLITECNLANQYYPLLSITCYVIDTQKR</sequence>
<reference evidence="1" key="2">
    <citation type="submission" date="2018-06" db="EMBL/GenBank/DDBJ databases">
        <authorList>
            <person name="Ashton P.M."/>
            <person name="Dallman T."/>
            <person name="Nair S."/>
            <person name="De Pinna E."/>
            <person name="Peters T."/>
            <person name="Grant K."/>
        </authorList>
    </citation>
    <scope>NUCLEOTIDE SEQUENCE [LARGE SCALE GENOMIC DNA]</scope>
    <source>
        <strain evidence="1">462023</strain>
    </source>
</reference>
<comment type="caution">
    <text evidence="2">The sequence shown here is derived from an EMBL/GenBank/DDBJ whole genome shotgun (WGS) entry which is preliminary data.</text>
</comment>
<evidence type="ECO:0000313" key="3">
    <source>
        <dbReference type="Proteomes" id="UP000188967"/>
    </source>
</evidence>
<dbReference type="Proteomes" id="UP000885382">
    <property type="component" value="Unassembled WGS sequence"/>
</dbReference>
<reference evidence="2 3" key="1">
    <citation type="submission" date="2017-01" db="EMBL/GenBank/DDBJ databases">
        <title>Draft genome sequence of an E. coli strain isolated from human, in Amazon, Brazil.</title>
        <authorList>
            <person name="Moura Q."/>
            <person name="Fernandes M.R."/>
            <person name="Cerdeira L."/>
            <person name="Vianello M."/>
            <person name="Souza T.A."/>
            <person name="Ienne S."/>
            <person name="Lincopan N."/>
        </authorList>
    </citation>
    <scope>NUCLEOTIDE SEQUENCE [LARGE SCALE GENOMIC DNA]</scope>
    <source>
        <strain evidence="2 3">ICBEcBL-II-13</strain>
    </source>
</reference>
<dbReference type="EMBL" id="RTJF01000024">
    <property type="protein sequence ID" value="MJL94870.1"/>
    <property type="molecule type" value="Genomic_DNA"/>
</dbReference>
<dbReference type="AlphaFoldDB" id="A0A1L7AUP1"/>
<evidence type="ECO:0000313" key="1">
    <source>
        <dbReference type="EMBL" id="MJL94870.1"/>
    </source>
</evidence>
<gene>
    <name evidence="2" type="ORF">BXT93_20885</name>
    <name evidence="1" type="ORF">DNX30_19290</name>
</gene>
<organism evidence="2 3">
    <name type="scientific">Escherichia coli</name>
    <dbReference type="NCBI Taxonomy" id="562"/>
    <lineage>
        <taxon>Bacteria</taxon>
        <taxon>Pseudomonadati</taxon>
        <taxon>Pseudomonadota</taxon>
        <taxon>Gammaproteobacteria</taxon>
        <taxon>Enterobacterales</taxon>
        <taxon>Enterobacteriaceae</taxon>
        <taxon>Escherichia</taxon>
    </lineage>
</organism>
<protein>
    <submittedName>
        <fullName evidence="2">Uncharacterized protein</fullName>
    </submittedName>
</protein>
<name>A0A1L7AUP1_ECOLX</name>
<dbReference type="EMBL" id="MTPS01000369">
    <property type="protein sequence ID" value="ONG32432.1"/>
    <property type="molecule type" value="Genomic_DNA"/>
</dbReference>